<keyword evidence="4" id="KW-1185">Reference proteome</keyword>
<evidence type="ECO:0000313" key="4">
    <source>
        <dbReference type="Proteomes" id="UP001302949"/>
    </source>
</evidence>
<dbReference type="PRINTS" id="PR00081">
    <property type="entry name" value="GDHRDH"/>
</dbReference>
<dbReference type="Pfam" id="PF13561">
    <property type="entry name" value="adh_short_C2"/>
    <property type="match status" value="1"/>
</dbReference>
<dbReference type="CDD" id="cd05233">
    <property type="entry name" value="SDR_c"/>
    <property type="match status" value="1"/>
</dbReference>
<evidence type="ECO:0000256" key="2">
    <source>
        <dbReference type="ARBA" id="ARBA00023002"/>
    </source>
</evidence>
<dbReference type="PANTHER" id="PTHR43477:SF1">
    <property type="entry name" value="DIHYDROANTICAPSIN 7-DEHYDROGENASE"/>
    <property type="match status" value="1"/>
</dbReference>
<dbReference type="EMBL" id="JAYFUM010000004">
    <property type="protein sequence ID" value="MEA5138191.1"/>
    <property type="molecule type" value="Genomic_DNA"/>
</dbReference>
<dbReference type="EC" id="1.-.-.-" evidence="3"/>
<keyword evidence="2 3" id="KW-0560">Oxidoreductase</keyword>
<dbReference type="PANTHER" id="PTHR43477">
    <property type="entry name" value="DIHYDROANTICAPSIN 7-DEHYDROGENASE"/>
    <property type="match status" value="1"/>
</dbReference>
<dbReference type="InterPro" id="IPR036291">
    <property type="entry name" value="NAD(P)-bd_dom_sf"/>
</dbReference>
<sequence length="234" mass="24970">MMSKNILIIGASSGIGEATAQNLINKGFNVYTASRNEAKVSAIKHFTWDAQNADNSVFSELPDTLDGLVYCPGTINLKPFQRLSQDDFKNDFQINVLGAVSVIQAVLPKLKKSSSASVVLYSTVAVKIGMGFHASVAASKGAIEGLTRSLAAELAPNKIRVNCIAPSLTETPLAKNLLSSDEKKEASNKRHPIGRFGQASDIANMTSFLLSDEGSWMTGQILNIDGGMSSVKMM</sequence>
<dbReference type="Proteomes" id="UP001302949">
    <property type="component" value="Unassembled WGS sequence"/>
</dbReference>
<proteinExistence type="inferred from homology"/>
<dbReference type="SUPFAM" id="SSF51735">
    <property type="entry name" value="NAD(P)-binding Rossmann-fold domains"/>
    <property type="match status" value="1"/>
</dbReference>
<dbReference type="InterPro" id="IPR002347">
    <property type="entry name" value="SDR_fam"/>
</dbReference>
<dbReference type="GO" id="GO:0016491">
    <property type="term" value="F:oxidoreductase activity"/>
    <property type="evidence" value="ECO:0007669"/>
    <property type="project" value="UniProtKB-KW"/>
</dbReference>
<reference evidence="3 4" key="1">
    <citation type="submission" date="2023-12" db="EMBL/GenBank/DDBJ databases">
        <title>Novel species of the genus Arcicella isolated from rivers.</title>
        <authorList>
            <person name="Lu H."/>
        </authorList>
    </citation>
    <scope>NUCLEOTIDE SEQUENCE [LARGE SCALE GENOMIC DNA]</scope>
    <source>
        <strain evidence="3 4">KCTC 23307</strain>
    </source>
</reference>
<dbReference type="InterPro" id="IPR051122">
    <property type="entry name" value="SDR_DHRS6-like"/>
</dbReference>
<evidence type="ECO:0000256" key="1">
    <source>
        <dbReference type="ARBA" id="ARBA00006484"/>
    </source>
</evidence>
<comment type="caution">
    <text evidence="3">The sequence shown here is derived from an EMBL/GenBank/DDBJ whole genome shotgun (WGS) entry which is preliminary data.</text>
</comment>
<comment type="similarity">
    <text evidence="1">Belongs to the short-chain dehydrogenases/reductases (SDR) family.</text>
</comment>
<organism evidence="3 4">
    <name type="scientific">Arcicella rigui</name>
    <dbReference type="NCBI Taxonomy" id="797020"/>
    <lineage>
        <taxon>Bacteria</taxon>
        <taxon>Pseudomonadati</taxon>
        <taxon>Bacteroidota</taxon>
        <taxon>Cytophagia</taxon>
        <taxon>Cytophagales</taxon>
        <taxon>Flectobacillaceae</taxon>
        <taxon>Arcicella</taxon>
    </lineage>
</organism>
<dbReference type="Gene3D" id="3.40.50.720">
    <property type="entry name" value="NAD(P)-binding Rossmann-like Domain"/>
    <property type="match status" value="1"/>
</dbReference>
<name>A0ABU5Q5S6_9BACT</name>
<accession>A0ABU5Q5S6</accession>
<evidence type="ECO:0000313" key="3">
    <source>
        <dbReference type="EMBL" id="MEA5138191.1"/>
    </source>
</evidence>
<gene>
    <name evidence="3" type="ORF">VB248_03565</name>
</gene>
<protein>
    <submittedName>
        <fullName evidence="3">SDR family oxidoreductase</fullName>
        <ecNumber evidence="3">1.-.-.-</ecNumber>
    </submittedName>
</protein>